<keyword evidence="10" id="KW-1185">Reference proteome</keyword>
<dbReference type="InterPro" id="IPR021712">
    <property type="entry name" value="UPF0506"/>
</dbReference>
<dbReference type="GO" id="GO:0005576">
    <property type="term" value="C:extracellular region"/>
    <property type="evidence" value="ECO:0007669"/>
    <property type="project" value="UniProtKB-SubCell"/>
</dbReference>
<feature type="compositionally biased region" description="Low complexity" evidence="6">
    <location>
        <begin position="27"/>
        <end position="43"/>
    </location>
</feature>
<evidence type="ECO:0000256" key="6">
    <source>
        <dbReference type="SAM" id="MobiDB-lite"/>
    </source>
</evidence>
<sequence length="111" mass="11695">MNRFWSLCTLCIVLLVTVFAQEEEGNAEASQAPADAQAPPEASTKPSKGCIPKDGNCTGTLIKACCGSLVCELSGILKGHCKECIGNGHVCARNVQCCSGKCSWTFHCKNA</sequence>
<reference evidence="9 10" key="1">
    <citation type="journal article" date="2019" name="BMC Genomics">
        <title>New insights from Opisthorchis felineus genome: update on genomics of the epidemiologically important liver flukes.</title>
        <authorList>
            <person name="Ershov N.I."/>
            <person name="Mordvinov V.A."/>
            <person name="Prokhortchouk E.B."/>
            <person name="Pakharukova M.Y."/>
            <person name="Gunbin K.V."/>
            <person name="Ustyantsev K."/>
            <person name="Genaev M.A."/>
            <person name="Blinov A.G."/>
            <person name="Mazur A."/>
            <person name="Boulygina E."/>
            <person name="Tsygankova S."/>
            <person name="Khrameeva E."/>
            <person name="Chekanov N."/>
            <person name="Fan G."/>
            <person name="Xiao A."/>
            <person name="Zhang H."/>
            <person name="Xu X."/>
            <person name="Yang H."/>
            <person name="Solovyev V."/>
            <person name="Lee S.M."/>
            <person name="Liu X."/>
            <person name="Afonnikov D.A."/>
            <person name="Skryabin K.G."/>
        </authorList>
    </citation>
    <scope>NUCLEOTIDE SEQUENCE [LARGE SCALE GENOMIC DNA]</scope>
    <source>
        <strain evidence="9">AK-0245</strain>
        <tissue evidence="9">Whole organism</tissue>
    </source>
</reference>
<keyword evidence="3 7" id="KW-0732">Signal</keyword>
<gene>
    <name evidence="9" type="ORF">CRM22_008954</name>
</gene>
<keyword evidence="2" id="KW-0964">Secreted</keyword>
<feature type="signal peptide" evidence="7">
    <location>
        <begin position="1"/>
        <end position="20"/>
    </location>
</feature>
<organism evidence="9 10">
    <name type="scientific">Opisthorchis felineus</name>
    <dbReference type="NCBI Taxonomy" id="147828"/>
    <lineage>
        <taxon>Eukaryota</taxon>
        <taxon>Metazoa</taxon>
        <taxon>Spiralia</taxon>
        <taxon>Lophotrochozoa</taxon>
        <taxon>Platyhelminthes</taxon>
        <taxon>Trematoda</taxon>
        <taxon>Digenea</taxon>
        <taxon>Opisthorchiida</taxon>
        <taxon>Opisthorchiata</taxon>
        <taxon>Opisthorchiidae</taxon>
        <taxon>Opisthorchis</taxon>
    </lineage>
</organism>
<comment type="caution">
    <text evidence="9">The sequence shown here is derived from an EMBL/GenBank/DDBJ whole genome shotgun (WGS) entry which is preliminary data.</text>
</comment>
<keyword evidence="4" id="KW-0960">Knottin</keyword>
<evidence type="ECO:0000256" key="3">
    <source>
        <dbReference type="ARBA" id="ARBA00022729"/>
    </source>
</evidence>
<proteinExistence type="predicted"/>
<dbReference type="Pfam" id="PF11703">
    <property type="entry name" value="UPF0506"/>
    <property type="match status" value="1"/>
</dbReference>
<evidence type="ECO:0000256" key="4">
    <source>
        <dbReference type="ARBA" id="ARBA00022854"/>
    </source>
</evidence>
<evidence type="ECO:0000256" key="2">
    <source>
        <dbReference type="ARBA" id="ARBA00022525"/>
    </source>
</evidence>
<dbReference type="AlphaFoldDB" id="A0A4S2LFZ6"/>
<dbReference type="Proteomes" id="UP000308267">
    <property type="component" value="Unassembled WGS sequence"/>
</dbReference>
<evidence type="ECO:0000313" key="9">
    <source>
        <dbReference type="EMBL" id="TGZ59669.1"/>
    </source>
</evidence>
<keyword evidence="5" id="KW-1015">Disulfide bond</keyword>
<evidence type="ECO:0000313" key="10">
    <source>
        <dbReference type="Proteomes" id="UP000308267"/>
    </source>
</evidence>
<feature type="region of interest" description="Disordered" evidence="6">
    <location>
        <begin position="27"/>
        <end position="51"/>
    </location>
</feature>
<protein>
    <recommendedName>
        <fullName evidence="8">UPF0506 domain-containing protein</fullName>
    </recommendedName>
</protein>
<evidence type="ECO:0000259" key="8">
    <source>
        <dbReference type="Pfam" id="PF11703"/>
    </source>
</evidence>
<feature type="domain" description="UPF0506" evidence="8">
    <location>
        <begin position="56"/>
        <end position="105"/>
    </location>
</feature>
<accession>A0A4S2LFZ6</accession>
<evidence type="ECO:0000256" key="7">
    <source>
        <dbReference type="SAM" id="SignalP"/>
    </source>
</evidence>
<evidence type="ECO:0000256" key="5">
    <source>
        <dbReference type="ARBA" id="ARBA00023157"/>
    </source>
</evidence>
<name>A0A4S2LFZ6_OPIFE</name>
<evidence type="ECO:0000256" key="1">
    <source>
        <dbReference type="ARBA" id="ARBA00004613"/>
    </source>
</evidence>
<comment type="subcellular location">
    <subcellularLocation>
        <location evidence="1">Secreted</location>
    </subcellularLocation>
</comment>
<feature type="chain" id="PRO_5020878387" description="UPF0506 domain-containing protein" evidence="7">
    <location>
        <begin position="21"/>
        <end position="111"/>
    </location>
</feature>
<dbReference type="OrthoDB" id="6246783at2759"/>
<dbReference type="EMBL" id="SJOL01008757">
    <property type="protein sequence ID" value="TGZ59669.1"/>
    <property type="molecule type" value="Genomic_DNA"/>
</dbReference>